<reference evidence="3 4" key="1">
    <citation type="submission" date="2019-10" db="EMBL/GenBank/DDBJ databases">
        <title>Genome sequence of Phaeocystidibacter marisrubri JCM30614 (type strain).</title>
        <authorList>
            <person name="Bowman J.P."/>
        </authorList>
    </citation>
    <scope>NUCLEOTIDE SEQUENCE [LARGE SCALE GENOMIC DNA]</scope>
    <source>
        <strain evidence="3 4">JCM 30614</strain>
    </source>
</reference>
<name>A0A6L3ZGP1_9FLAO</name>
<feature type="transmembrane region" description="Helical" evidence="1">
    <location>
        <begin position="42"/>
        <end position="63"/>
    </location>
</feature>
<dbReference type="GO" id="GO:0016020">
    <property type="term" value="C:membrane"/>
    <property type="evidence" value="ECO:0007669"/>
    <property type="project" value="InterPro"/>
</dbReference>
<dbReference type="Proteomes" id="UP000484164">
    <property type="component" value="Unassembled WGS sequence"/>
</dbReference>
<dbReference type="AlphaFoldDB" id="A0A6L3ZGP1"/>
<dbReference type="EMBL" id="WBVQ01000002">
    <property type="protein sequence ID" value="KAB2816119.1"/>
    <property type="molecule type" value="Genomic_DNA"/>
</dbReference>
<gene>
    <name evidence="3" type="ORF">F8C82_10545</name>
</gene>
<keyword evidence="1" id="KW-0472">Membrane</keyword>
<feature type="transmembrane region" description="Helical" evidence="1">
    <location>
        <begin position="115"/>
        <end position="134"/>
    </location>
</feature>
<dbReference type="Gene3D" id="3.30.565.10">
    <property type="entry name" value="Histidine kinase-like ATPase, C-terminal domain"/>
    <property type="match status" value="1"/>
</dbReference>
<accession>A0A6L3ZGP1</accession>
<dbReference type="OrthoDB" id="9809908at2"/>
<keyword evidence="1" id="KW-0812">Transmembrane</keyword>
<dbReference type="InterPro" id="IPR010559">
    <property type="entry name" value="Sig_transdc_His_kin_internal"/>
</dbReference>
<keyword evidence="1" id="KW-1133">Transmembrane helix</keyword>
<dbReference type="PANTHER" id="PTHR34220">
    <property type="entry name" value="SENSOR HISTIDINE KINASE YPDA"/>
    <property type="match status" value="1"/>
</dbReference>
<proteinExistence type="predicted"/>
<sequence>MSFLRKGDYYAIAFISLFPILFFMGMDLLYDGKMSQDVSQGFLNLIYSLLVTVGLYVINSLILRWLQLHFPWQKSVSKRIVLELVLCFVLSTAWQAFIITLSLEVFEGIRNIRAHYISNITFGLTITLIVLLIMEGIEFFKLWRDSLTRVQRLEKQQIQAELDQLRAQVQPHFLFNSLNTLSAMLEVDRDIPRAVNFIDEFSLLYRRLLEKKEDELITLKEELRFVEAYLTLQKERFASALQIEYDIPEEEKSKYLLPLALQELLENAIKHNQMSRSNPLVIRLYTEHSHLCVSHAYRPKNNPTPGTGTGLENLQMRLRLIGAPSIRVQKSDPYRVCIPLIPEDTAEARVPLKNSAV</sequence>
<feature type="transmembrane region" description="Helical" evidence="1">
    <location>
        <begin position="84"/>
        <end position="103"/>
    </location>
</feature>
<protein>
    <recommendedName>
        <fullName evidence="2">Signal transduction histidine kinase internal region domain-containing protein</fullName>
    </recommendedName>
</protein>
<organism evidence="3 4">
    <name type="scientific">Phaeocystidibacter marisrubri</name>
    <dbReference type="NCBI Taxonomy" id="1577780"/>
    <lineage>
        <taxon>Bacteria</taxon>
        <taxon>Pseudomonadati</taxon>
        <taxon>Bacteroidota</taxon>
        <taxon>Flavobacteriia</taxon>
        <taxon>Flavobacteriales</taxon>
        <taxon>Phaeocystidibacteraceae</taxon>
        <taxon>Phaeocystidibacter</taxon>
    </lineage>
</organism>
<dbReference type="PANTHER" id="PTHR34220:SF7">
    <property type="entry name" value="SENSOR HISTIDINE KINASE YPDA"/>
    <property type="match status" value="1"/>
</dbReference>
<evidence type="ECO:0000256" key="1">
    <source>
        <dbReference type="SAM" id="Phobius"/>
    </source>
</evidence>
<feature type="transmembrane region" description="Helical" evidence="1">
    <location>
        <begin position="9"/>
        <end position="30"/>
    </location>
</feature>
<dbReference type="RefSeq" id="WP_151693547.1">
    <property type="nucleotide sequence ID" value="NZ_BMGX01000001.1"/>
</dbReference>
<evidence type="ECO:0000259" key="2">
    <source>
        <dbReference type="Pfam" id="PF06580"/>
    </source>
</evidence>
<dbReference type="GO" id="GO:0000155">
    <property type="term" value="F:phosphorelay sensor kinase activity"/>
    <property type="evidence" value="ECO:0007669"/>
    <property type="project" value="InterPro"/>
</dbReference>
<keyword evidence="4" id="KW-1185">Reference proteome</keyword>
<evidence type="ECO:0000313" key="3">
    <source>
        <dbReference type="EMBL" id="KAB2816119.1"/>
    </source>
</evidence>
<dbReference type="InterPro" id="IPR036890">
    <property type="entry name" value="HATPase_C_sf"/>
</dbReference>
<evidence type="ECO:0000313" key="4">
    <source>
        <dbReference type="Proteomes" id="UP000484164"/>
    </source>
</evidence>
<dbReference type="SUPFAM" id="SSF55874">
    <property type="entry name" value="ATPase domain of HSP90 chaperone/DNA topoisomerase II/histidine kinase"/>
    <property type="match status" value="1"/>
</dbReference>
<dbReference type="Pfam" id="PF06580">
    <property type="entry name" value="His_kinase"/>
    <property type="match status" value="1"/>
</dbReference>
<dbReference type="InterPro" id="IPR050640">
    <property type="entry name" value="Bact_2-comp_sensor_kinase"/>
</dbReference>
<comment type="caution">
    <text evidence="3">The sequence shown here is derived from an EMBL/GenBank/DDBJ whole genome shotgun (WGS) entry which is preliminary data.</text>
</comment>
<feature type="domain" description="Signal transduction histidine kinase internal region" evidence="2">
    <location>
        <begin position="160"/>
        <end position="239"/>
    </location>
</feature>